<dbReference type="Pfam" id="PF10784">
    <property type="entry name" value="Plasmid_stab_B"/>
    <property type="match status" value="1"/>
</dbReference>
<evidence type="ECO:0000256" key="1">
    <source>
        <dbReference type="SAM" id="MobiDB-lite"/>
    </source>
</evidence>
<dbReference type="InterPro" id="IPR019720">
    <property type="entry name" value="Plasmid_stability_protein_StbB"/>
</dbReference>
<accession>A0AAP2F2K4</accession>
<evidence type="ECO:0000313" key="3">
    <source>
        <dbReference type="Proteomes" id="UP000653275"/>
    </source>
</evidence>
<dbReference type="Proteomes" id="UP000653275">
    <property type="component" value="Unassembled WGS sequence"/>
</dbReference>
<dbReference type="EMBL" id="JAENMS010000005">
    <property type="protein sequence ID" value="MBL5935282.1"/>
    <property type="molecule type" value="Genomic_DNA"/>
</dbReference>
<dbReference type="RefSeq" id="WP_202665881.1">
    <property type="nucleotide sequence ID" value="NZ_JAENMR010000005.1"/>
</dbReference>
<dbReference type="AlphaFoldDB" id="A0AAP2F2K4"/>
<dbReference type="Gene3D" id="6.10.290.20">
    <property type="match status" value="1"/>
</dbReference>
<feature type="region of interest" description="Disordered" evidence="1">
    <location>
        <begin position="91"/>
        <end position="113"/>
    </location>
</feature>
<organism evidence="2 3">
    <name type="scientific">Lelliottia amnigena</name>
    <name type="common">Enterobacter amnigenus</name>
    <dbReference type="NCBI Taxonomy" id="61646"/>
    <lineage>
        <taxon>Bacteria</taxon>
        <taxon>Pseudomonadati</taxon>
        <taxon>Pseudomonadota</taxon>
        <taxon>Gammaproteobacteria</taxon>
        <taxon>Enterobacterales</taxon>
        <taxon>Enterobacteriaceae</taxon>
        <taxon>Lelliottia</taxon>
    </lineage>
</organism>
<comment type="caution">
    <text evidence="2">The sequence shown here is derived from an EMBL/GenBank/DDBJ whole genome shotgun (WGS) entry which is preliminary data.</text>
</comment>
<protein>
    <submittedName>
        <fullName evidence="2">Plasmid stabilization protein</fullName>
    </submittedName>
</protein>
<reference evidence="2" key="1">
    <citation type="submission" date="2020-12" db="EMBL/GenBank/DDBJ databases">
        <title>Draft genome sequence of Enterobacter spp., Lelliottia spp. and Serratia spp. isolated from drinking water reservoirs and lakes.</title>
        <authorList>
            <person name="Reitter C."/>
            <person name="Neuhaus K."/>
            <person name="Huegler M."/>
        </authorList>
    </citation>
    <scope>NUCLEOTIDE SEQUENCE</scope>
    <source>
        <strain evidence="2">TZW15</strain>
    </source>
</reference>
<sequence length="113" mass="11926">MPMNRRKVLIYLRPETHAGERVADSYLDACPRGDRSEQARTALLAGIALGQIDARLPPLLAALLADDTGAETLLRMLTSFLNVPAAIPAPGVPLEQPSPVSKSATNLAGMLPG</sequence>
<proteinExistence type="predicted"/>
<dbReference type="InterPro" id="IPR038307">
    <property type="entry name" value="StbB_sf"/>
</dbReference>
<evidence type="ECO:0000313" key="2">
    <source>
        <dbReference type="EMBL" id="MBL5935282.1"/>
    </source>
</evidence>
<name>A0AAP2F2K4_LELAM</name>
<gene>
    <name evidence="2" type="ORF">I7V27_12625</name>
</gene>